<evidence type="ECO:0000256" key="3">
    <source>
        <dbReference type="ARBA" id="ARBA00023284"/>
    </source>
</evidence>
<comment type="caution">
    <text evidence="5">The sequence shown here is derived from an EMBL/GenBank/DDBJ whole genome shotgun (WGS) entry which is preliminary data.</text>
</comment>
<keyword evidence="6" id="KW-1185">Reference proteome</keyword>
<keyword evidence="5" id="KW-0413">Isomerase</keyword>
<dbReference type="InterPro" id="IPR013740">
    <property type="entry name" value="Redoxin"/>
</dbReference>
<dbReference type="GO" id="GO:0016853">
    <property type="term" value="F:isomerase activity"/>
    <property type="evidence" value="ECO:0007669"/>
    <property type="project" value="UniProtKB-KW"/>
</dbReference>
<proteinExistence type="predicted"/>
<dbReference type="EMBL" id="JAVDWE010000011">
    <property type="protein sequence ID" value="MDR7095923.1"/>
    <property type="molecule type" value="Genomic_DNA"/>
</dbReference>
<organism evidence="5 6">
    <name type="scientific">Hydrogenophaga laconesensis</name>
    <dbReference type="NCBI Taxonomy" id="1805971"/>
    <lineage>
        <taxon>Bacteria</taxon>
        <taxon>Pseudomonadati</taxon>
        <taxon>Pseudomonadota</taxon>
        <taxon>Betaproteobacteria</taxon>
        <taxon>Burkholderiales</taxon>
        <taxon>Comamonadaceae</taxon>
        <taxon>Hydrogenophaga</taxon>
    </lineage>
</organism>
<sequence length="175" mass="18735">MSLKRRTLWMAGVAVAAGGAGALVATHRFQLQPVMSEAETAFWAGSFDGPNGESLRMADFRGKPLLVNFWATWCPPCVEELPLLNQFHAAHAARGWQVVGLAVDQPSAVRGFMQKLPLRFPVGMAGFAGTELSKSLGNPTGALPYTVVFGTDGAILHRKIGKVSETDLAQWAELG</sequence>
<evidence type="ECO:0000313" key="5">
    <source>
        <dbReference type="EMBL" id="MDR7095923.1"/>
    </source>
</evidence>
<reference evidence="5 6" key="1">
    <citation type="submission" date="2023-07" db="EMBL/GenBank/DDBJ databases">
        <title>Sorghum-associated microbial communities from plants grown in Nebraska, USA.</title>
        <authorList>
            <person name="Schachtman D."/>
        </authorList>
    </citation>
    <scope>NUCLEOTIDE SEQUENCE [LARGE SCALE GENOMIC DNA]</scope>
    <source>
        <strain evidence="5 6">BE240</strain>
    </source>
</reference>
<dbReference type="PANTHER" id="PTHR42852:SF13">
    <property type="entry name" value="PROTEIN DIPZ"/>
    <property type="match status" value="1"/>
</dbReference>
<dbReference type="Pfam" id="PF08534">
    <property type="entry name" value="Redoxin"/>
    <property type="match status" value="1"/>
</dbReference>
<dbReference type="Proteomes" id="UP001265550">
    <property type="component" value="Unassembled WGS sequence"/>
</dbReference>
<dbReference type="SUPFAM" id="SSF52833">
    <property type="entry name" value="Thioredoxin-like"/>
    <property type="match status" value="1"/>
</dbReference>
<dbReference type="InterPro" id="IPR036249">
    <property type="entry name" value="Thioredoxin-like_sf"/>
</dbReference>
<keyword evidence="3" id="KW-0676">Redox-active center</keyword>
<comment type="subcellular location">
    <subcellularLocation>
        <location evidence="1">Cell envelope</location>
    </subcellularLocation>
</comment>
<keyword evidence="2" id="KW-0201">Cytochrome c-type biogenesis</keyword>
<evidence type="ECO:0000256" key="2">
    <source>
        <dbReference type="ARBA" id="ARBA00022748"/>
    </source>
</evidence>
<protein>
    <submittedName>
        <fullName evidence="5">Thiol-disulfide isomerase/thioredoxin</fullName>
    </submittedName>
</protein>
<dbReference type="RefSeq" id="WP_204734607.1">
    <property type="nucleotide sequence ID" value="NZ_JAVDWE010000011.1"/>
</dbReference>
<dbReference type="InterPro" id="IPR050553">
    <property type="entry name" value="Thioredoxin_ResA/DsbE_sf"/>
</dbReference>
<dbReference type="Gene3D" id="3.40.30.10">
    <property type="entry name" value="Glutaredoxin"/>
    <property type="match status" value="1"/>
</dbReference>
<dbReference type="CDD" id="cd02966">
    <property type="entry name" value="TlpA_like_family"/>
    <property type="match status" value="1"/>
</dbReference>
<name>A0ABU1VFF4_9BURK</name>
<dbReference type="PROSITE" id="PS00194">
    <property type="entry name" value="THIOREDOXIN_1"/>
    <property type="match status" value="1"/>
</dbReference>
<evidence type="ECO:0000313" key="6">
    <source>
        <dbReference type="Proteomes" id="UP001265550"/>
    </source>
</evidence>
<accession>A0ABU1VFF4</accession>
<feature type="domain" description="Thioredoxin" evidence="4">
    <location>
        <begin position="33"/>
        <end position="175"/>
    </location>
</feature>
<dbReference type="PROSITE" id="PS51352">
    <property type="entry name" value="THIOREDOXIN_2"/>
    <property type="match status" value="1"/>
</dbReference>
<evidence type="ECO:0000259" key="4">
    <source>
        <dbReference type="PROSITE" id="PS51352"/>
    </source>
</evidence>
<dbReference type="PANTHER" id="PTHR42852">
    <property type="entry name" value="THIOL:DISULFIDE INTERCHANGE PROTEIN DSBE"/>
    <property type="match status" value="1"/>
</dbReference>
<evidence type="ECO:0000256" key="1">
    <source>
        <dbReference type="ARBA" id="ARBA00004196"/>
    </source>
</evidence>
<dbReference type="InterPro" id="IPR017937">
    <property type="entry name" value="Thioredoxin_CS"/>
</dbReference>
<dbReference type="InterPro" id="IPR013766">
    <property type="entry name" value="Thioredoxin_domain"/>
</dbReference>
<gene>
    <name evidence="5" type="ORF">J2X09_003676</name>
</gene>